<evidence type="ECO:0008006" key="5">
    <source>
        <dbReference type="Google" id="ProtNLM"/>
    </source>
</evidence>
<dbReference type="Pfam" id="PF02321">
    <property type="entry name" value="OEP"/>
    <property type="match status" value="1"/>
</dbReference>
<dbReference type="PANTHER" id="PTHR30203:SF24">
    <property type="entry name" value="BLR4935 PROTEIN"/>
    <property type="match status" value="1"/>
</dbReference>
<comment type="caution">
    <text evidence="3">The sequence shown here is derived from an EMBL/GenBank/DDBJ whole genome shotgun (WGS) entry which is preliminary data.</text>
</comment>
<gene>
    <name evidence="3" type="ORF">DI536_34165</name>
</gene>
<evidence type="ECO:0000313" key="3">
    <source>
        <dbReference type="EMBL" id="PZR04530.1"/>
    </source>
</evidence>
<dbReference type="EMBL" id="QFQP01000057">
    <property type="protein sequence ID" value="PZR04530.1"/>
    <property type="molecule type" value="Genomic_DNA"/>
</dbReference>
<feature type="signal peptide" evidence="2">
    <location>
        <begin position="1"/>
        <end position="27"/>
    </location>
</feature>
<dbReference type="GO" id="GO:0015562">
    <property type="term" value="F:efflux transmembrane transporter activity"/>
    <property type="evidence" value="ECO:0007669"/>
    <property type="project" value="InterPro"/>
</dbReference>
<dbReference type="PANTHER" id="PTHR30203">
    <property type="entry name" value="OUTER MEMBRANE CATION EFFLUX PROTEIN"/>
    <property type="match status" value="1"/>
</dbReference>
<dbReference type="SUPFAM" id="SSF56954">
    <property type="entry name" value="Outer membrane efflux proteins (OEP)"/>
    <property type="match status" value="1"/>
</dbReference>
<reference evidence="3 4" key="1">
    <citation type="submission" date="2017-08" db="EMBL/GenBank/DDBJ databases">
        <title>Infants hospitalized years apart are colonized by the same room-sourced microbial strains.</title>
        <authorList>
            <person name="Brooks B."/>
            <person name="Olm M.R."/>
            <person name="Firek B.A."/>
            <person name="Baker R."/>
            <person name="Thomas B.C."/>
            <person name="Morowitz M.J."/>
            <person name="Banfield J.F."/>
        </authorList>
    </citation>
    <scope>NUCLEOTIDE SEQUENCE [LARGE SCALE GENOMIC DNA]</scope>
    <source>
        <strain evidence="3">S2_003_000_R2_14</strain>
    </source>
</reference>
<sequence>MKSAVACGVCPRFCALMLVTLSFGARAAEPVCSEALSRSNLVSCSLANSPTLAAELASVHASAARREAARPFLPSNPTVAASLGSRVSADARGTNWSVTLAQELEVAGQSVLRVEVADDELRAADAQMLVVRAELAEQLWVAWFETIAARERIKLSVQLEKATGEVARTARGMASNGLASPVDAAAADAAWVGVSERRLEAERAARASLLKLQSLTGQRVELMTGPGLEPLRTDAAPQTRPELKALESLKSASSRRVALLRRSRAPNPTVTLFAQNDGFNERVFGVGVGLPIPLPQPVGRTKAGEIEEALAAEERVQAELEGMLRRLTTERALAESDVLAAVEKRALFSSERLVGATSALQALSTQLSAGRLTVREALVTQQSLVEMLQSELAMREAACLASVRAARASGLSLEGDL</sequence>
<dbReference type="Proteomes" id="UP000249061">
    <property type="component" value="Unassembled WGS sequence"/>
</dbReference>
<proteinExistence type="inferred from homology"/>
<evidence type="ECO:0000256" key="2">
    <source>
        <dbReference type="SAM" id="SignalP"/>
    </source>
</evidence>
<accession>A0A2W5SPK3</accession>
<evidence type="ECO:0000313" key="4">
    <source>
        <dbReference type="Proteomes" id="UP000249061"/>
    </source>
</evidence>
<dbReference type="InterPro" id="IPR010131">
    <property type="entry name" value="MdtP/NodT-like"/>
</dbReference>
<comment type="similarity">
    <text evidence="1">Belongs to the outer membrane factor (OMF) (TC 1.B.17) family.</text>
</comment>
<name>A0A2W5SPK3_9BACT</name>
<keyword evidence="2" id="KW-0732">Signal</keyword>
<evidence type="ECO:0000256" key="1">
    <source>
        <dbReference type="ARBA" id="ARBA00007613"/>
    </source>
</evidence>
<feature type="chain" id="PRO_5016120521" description="TolC family protein" evidence="2">
    <location>
        <begin position="28"/>
        <end position="417"/>
    </location>
</feature>
<organism evidence="3 4">
    <name type="scientific">Archangium gephyra</name>
    <dbReference type="NCBI Taxonomy" id="48"/>
    <lineage>
        <taxon>Bacteria</taxon>
        <taxon>Pseudomonadati</taxon>
        <taxon>Myxococcota</taxon>
        <taxon>Myxococcia</taxon>
        <taxon>Myxococcales</taxon>
        <taxon>Cystobacterineae</taxon>
        <taxon>Archangiaceae</taxon>
        <taxon>Archangium</taxon>
    </lineage>
</organism>
<dbReference type="InterPro" id="IPR003423">
    <property type="entry name" value="OMP_efflux"/>
</dbReference>
<protein>
    <recommendedName>
        <fullName evidence="5">TolC family protein</fullName>
    </recommendedName>
</protein>
<dbReference type="Gene3D" id="1.20.1600.10">
    <property type="entry name" value="Outer membrane efflux proteins (OEP)"/>
    <property type="match status" value="1"/>
</dbReference>
<dbReference type="AlphaFoldDB" id="A0A2W5SPK3"/>